<dbReference type="AlphaFoldDB" id="A0A226DTL1"/>
<sequence>MGTPFKCWILLCLTATLAFANYTDYSHLKLPPSGSWYLEEFGKLRPGKADKYTGCMCPSTLNTTGSTYMFCGHEMFPKVGGTCQPEGGYRCVNGQAEAIMELDCADESSDTSNFTLNLHLTQWVRFQGQQANFPKQARIARFLGVNISDVGGPTLFDSVRILSL</sequence>
<keyword evidence="3" id="KW-1185">Reference proteome</keyword>
<evidence type="ECO:0000313" key="3">
    <source>
        <dbReference type="Proteomes" id="UP000198287"/>
    </source>
</evidence>
<keyword evidence="1" id="KW-0732">Signal</keyword>
<comment type="caution">
    <text evidence="2">The sequence shown here is derived from an EMBL/GenBank/DDBJ whole genome shotgun (WGS) entry which is preliminary data.</text>
</comment>
<accession>A0A226DTL1</accession>
<dbReference type="EMBL" id="LNIX01000012">
    <property type="protein sequence ID" value="OXA48037.1"/>
    <property type="molecule type" value="Genomic_DNA"/>
</dbReference>
<proteinExistence type="predicted"/>
<dbReference type="Proteomes" id="UP000198287">
    <property type="component" value="Unassembled WGS sequence"/>
</dbReference>
<evidence type="ECO:0000256" key="1">
    <source>
        <dbReference type="SAM" id="SignalP"/>
    </source>
</evidence>
<feature type="chain" id="PRO_5013166702" evidence="1">
    <location>
        <begin position="21"/>
        <end position="164"/>
    </location>
</feature>
<name>A0A226DTL1_FOLCA</name>
<protein>
    <submittedName>
        <fullName evidence="2">Uncharacterized protein</fullName>
    </submittedName>
</protein>
<gene>
    <name evidence="2" type="ORF">Fcan01_16998</name>
</gene>
<reference evidence="2 3" key="1">
    <citation type="submission" date="2015-12" db="EMBL/GenBank/DDBJ databases">
        <title>The genome of Folsomia candida.</title>
        <authorList>
            <person name="Faddeeva A."/>
            <person name="Derks M.F."/>
            <person name="Anvar Y."/>
            <person name="Smit S."/>
            <person name="Van Straalen N."/>
            <person name="Roelofs D."/>
        </authorList>
    </citation>
    <scope>NUCLEOTIDE SEQUENCE [LARGE SCALE GENOMIC DNA]</scope>
    <source>
        <strain evidence="2 3">VU population</strain>
        <tissue evidence="2">Whole body</tissue>
    </source>
</reference>
<evidence type="ECO:0000313" key="2">
    <source>
        <dbReference type="EMBL" id="OXA48037.1"/>
    </source>
</evidence>
<organism evidence="2 3">
    <name type="scientific">Folsomia candida</name>
    <name type="common">Springtail</name>
    <dbReference type="NCBI Taxonomy" id="158441"/>
    <lineage>
        <taxon>Eukaryota</taxon>
        <taxon>Metazoa</taxon>
        <taxon>Ecdysozoa</taxon>
        <taxon>Arthropoda</taxon>
        <taxon>Hexapoda</taxon>
        <taxon>Collembola</taxon>
        <taxon>Entomobryomorpha</taxon>
        <taxon>Isotomoidea</taxon>
        <taxon>Isotomidae</taxon>
        <taxon>Proisotominae</taxon>
        <taxon>Folsomia</taxon>
    </lineage>
</organism>
<feature type="signal peptide" evidence="1">
    <location>
        <begin position="1"/>
        <end position="20"/>
    </location>
</feature>